<keyword evidence="3" id="KW-1185">Reference proteome</keyword>
<dbReference type="Proteomes" id="UP000253934">
    <property type="component" value="Unassembled WGS sequence"/>
</dbReference>
<protein>
    <submittedName>
        <fullName evidence="2">Uncharacterized protein</fullName>
    </submittedName>
</protein>
<dbReference type="AlphaFoldDB" id="A0A369KLL5"/>
<name>A0A369KLL5_9BACT</name>
<evidence type="ECO:0000313" key="3">
    <source>
        <dbReference type="Proteomes" id="UP000253934"/>
    </source>
</evidence>
<gene>
    <name evidence="2" type="ORF">DCC88_09575</name>
</gene>
<feature type="transmembrane region" description="Helical" evidence="1">
    <location>
        <begin position="168"/>
        <end position="186"/>
    </location>
</feature>
<evidence type="ECO:0000313" key="2">
    <source>
        <dbReference type="EMBL" id="RDB35531.1"/>
    </source>
</evidence>
<keyword evidence="1" id="KW-0812">Transmembrane</keyword>
<organism evidence="2 3">
    <name type="scientific">Spirobacillus cienkowskii</name>
    <dbReference type="NCBI Taxonomy" id="495820"/>
    <lineage>
        <taxon>Bacteria</taxon>
        <taxon>Pseudomonadati</taxon>
        <taxon>Bdellovibrionota</taxon>
        <taxon>Oligoflexia</taxon>
        <taxon>Silvanigrellales</taxon>
        <taxon>Spirobacillus</taxon>
    </lineage>
</organism>
<evidence type="ECO:0000256" key="1">
    <source>
        <dbReference type="SAM" id="Phobius"/>
    </source>
</evidence>
<keyword evidence="1" id="KW-0472">Membrane</keyword>
<accession>A0A369KLL5</accession>
<comment type="caution">
    <text evidence="2">The sequence shown here is derived from an EMBL/GenBank/DDBJ whole genome shotgun (WGS) entry which is preliminary data.</text>
</comment>
<proteinExistence type="predicted"/>
<reference evidence="2" key="1">
    <citation type="submission" date="2018-04" db="EMBL/GenBank/DDBJ databases">
        <title>Draft genome sequence of the Candidatus Spirobacillus cienkowskii, a pathogen of freshwater Daphnia species, reconstructed from hemolymph metagenomic reads.</title>
        <authorList>
            <person name="Bresciani L."/>
            <person name="Lemos L.N."/>
            <person name="Wale N."/>
            <person name="Lin J.Y."/>
            <person name="Fernandes G.R."/>
            <person name="Duffy M.A."/>
            <person name="Rodrigues J.M."/>
        </authorList>
    </citation>
    <scope>NUCLEOTIDE SEQUENCE [LARGE SCALE GENOMIC DNA]</scope>
    <source>
        <strain evidence="2">Binning01</strain>
    </source>
</reference>
<dbReference type="EMBL" id="QOVW01000082">
    <property type="protein sequence ID" value="RDB35531.1"/>
    <property type="molecule type" value="Genomic_DNA"/>
</dbReference>
<sequence>MNTSSSTYSKRSRISQELVLLDAIGTEIDSLDMSTNAYFKLALFLNIPSGSPEISGSFNFIFKIILARTTKYSFSRFFLFFSYSYFKKRFVYCALEEIKSRRAQWLLDNGAANELAALDAKATQHYFLTLERKAFENYINGWNNLQNILKIEFENNRKNTIVRFIKKYFHFFIFWSLVVLAVYLGLKITATENSLTIWEQLKEFYNFMVTF</sequence>
<keyword evidence="1" id="KW-1133">Transmembrane helix</keyword>